<dbReference type="PANTHER" id="PTHR23048:SF0">
    <property type="entry name" value="CALMODULIN LIKE 3"/>
    <property type="match status" value="1"/>
</dbReference>
<dbReference type="EMBL" id="KU179278">
    <property type="protein sequence ID" value="AND61385.1"/>
    <property type="molecule type" value="mRNA"/>
</dbReference>
<keyword evidence="2" id="KW-0106">Calcium</keyword>
<dbReference type="InterPro" id="IPR050230">
    <property type="entry name" value="CALM/Myosin/TropC-like"/>
</dbReference>
<evidence type="ECO:0000313" key="4">
    <source>
        <dbReference type="EMBL" id="AND61385.1"/>
    </source>
</evidence>
<dbReference type="PROSITE" id="PS00018">
    <property type="entry name" value="EF_HAND_1"/>
    <property type="match status" value="4"/>
</dbReference>
<keyword evidence="1" id="KW-0677">Repeat</keyword>
<sequence length="150" mass="16723">MPRGSLDLTEETIKEFREAFALFDKDGDGSITASELGVVMKGMGQNPTDTELQQMINEVDADGNGKIDFAEFVTLMARKMNNTDKDSEIFEAFKVFDKDGSGKIDATELRNIMLSLGENLSDEEVNQMIKEADLNGDGEIDFDEFMRMLS</sequence>
<dbReference type="FunFam" id="1.10.238.10:FF:000527">
    <property type="entry name" value="Calmodulin-3"/>
    <property type="match status" value="1"/>
</dbReference>
<dbReference type="GO" id="GO:0016460">
    <property type="term" value="C:myosin II complex"/>
    <property type="evidence" value="ECO:0007669"/>
    <property type="project" value="TreeGrafter"/>
</dbReference>
<feature type="domain" description="EF-hand" evidence="3">
    <location>
        <begin position="11"/>
        <end position="46"/>
    </location>
</feature>
<dbReference type="AlphaFoldDB" id="A0A182BVG0"/>
<dbReference type="Pfam" id="PF13499">
    <property type="entry name" value="EF-hand_7"/>
    <property type="match status" value="2"/>
</dbReference>
<dbReference type="PROSITE" id="PS50222">
    <property type="entry name" value="EF_HAND_2"/>
    <property type="match status" value="4"/>
</dbReference>
<organism evidence="4">
    <name type="scientific">Pyropia haitanensis</name>
    <name type="common">Red seaweed</name>
    <name type="synonym">Porphyra haitanensis</name>
    <dbReference type="NCBI Taxonomy" id="1262161"/>
    <lineage>
        <taxon>Eukaryota</taxon>
        <taxon>Rhodophyta</taxon>
        <taxon>Bangiophyceae</taxon>
        <taxon>Bangiales</taxon>
        <taxon>Bangiaceae</taxon>
        <taxon>Pyropia</taxon>
    </lineage>
</organism>
<dbReference type="InterPro" id="IPR002048">
    <property type="entry name" value="EF_hand_dom"/>
</dbReference>
<name>A0A182BVG0_PYRHA</name>
<evidence type="ECO:0000259" key="3">
    <source>
        <dbReference type="PROSITE" id="PS50222"/>
    </source>
</evidence>
<evidence type="ECO:0000256" key="2">
    <source>
        <dbReference type="ARBA" id="ARBA00022837"/>
    </source>
</evidence>
<reference evidence="4" key="1">
    <citation type="submission" date="2015-11" db="EMBL/GenBank/DDBJ databases">
        <authorList>
            <person name="Zhang Y."/>
            <person name="Guo Z."/>
        </authorList>
    </citation>
    <scope>NUCLEOTIDE SEQUENCE</scope>
</reference>
<dbReference type="PANTHER" id="PTHR23048">
    <property type="entry name" value="MYOSIN LIGHT CHAIN 1, 3"/>
    <property type="match status" value="1"/>
</dbReference>
<dbReference type="GO" id="GO:0005509">
    <property type="term" value="F:calcium ion binding"/>
    <property type="evidence" value="ECO:0007669"/>
    <property type="project" value="InterPro"/>
</dbReference>
<proteinExistence type="evidence at transcript level"/>
<dbReference type="Gene3D" id="1.10.238.10">
    <property type="entry name" value="EF-hand"/>
    <property type="match status" value="3"/>
</dbReference>
<accession>A0A182BVG0</accession>
<dbReference type="SMART" id="SM00054">
    <property type="entry name" value="EFh"/>
    <property type="match status" value="4"/>
</dbReference>
<dbReference type="InterPro" id="IPR011992">
    <property type="entry name" value="EF-hand-dom_pair"/>
</dbReference>
<feature type="domain" description="EF-hand" evidence="3">
    <location>
        <begin position="84"/>
        <end position="119"/>
    </location>
</feature>
<dbReference type="SUPFAM" id="SSF47473">
    <property type="entry name" value="EF-hand"/>
    <property type="match status" value="1"/>
</dbReference>
<evidence type="ECO:0000256" key="1">
    <source>
        <dbReference type="ARBA" id="ARBA00022737"/>
    </source>
</evidence>
<feature type="domain" description="EF-hand" evidence="3">
    <location>
        <begin position="47"/>
        <end position="82"/>
    </location>
</feature>
<protein>
    <submittedName>
        <fullName evidence="4">Calmodulin 2</fullName>
    </submittedName>
</protein>
<feature type="domain" description="EF-hand" evidence="3">
    <location>
        <begin position="120"/>
        <end position="150"/>
    </location>
</feature>
<dbReference type="InterPro" id="IPR018247">
    <property type="entry name" value="EF_Hand_1_Ca_BS"/>
</dbReference>